<sequence length="223" mass="23695">MKKRTGVVRRTTKARVVTARRGNPVRTEAAAPPLVTRKEITVQVNGVAQTAEVEVRMTLVDFIREHLGLTGTHVGCEHGVCGACTILLDGAPVRSCLMFAVQAAGEEIMTVEALGTPDRLHPIQEAFRDHHGLQCGFCTPGFLMTTLAFLRECPSPSADEIRVALAGHLCRCTGYQGIVEAVSDAAQRVGTATPTPVPRARGGGARKHGNPHAGSGRSAETRT</sequence>
<proteinExistence type="predicted"/>
<evidence type="ECO:0000256" key="6">
    <source>
        <dbReference type="ARBA" id="ARBA00060707"/>
    </source>
</evidence>
<dbReference type="AlphaFoldDB" id="A0A537KXQ6"/>
<accession>A0A537KXQ6</accession>
<feature type="region of interest" description="Disordered" evidence="7">
    <location>
        <begin position="189"/>
        <end position="223"/>
    </location>
</feature>
<keyword evidence="4" id="KW-0408">Iron</keyword>
<dbReference type="GO" id="GO:0051537">
    <property type="term" value="F:2 iron, 2 sulfur cluster binding"/>
    <property type="evidence" value="ECO:0007669"/>
    <property type="project" value="UniProtKB-KW"/>
</dbReference>
<evidence type="ECO:0000256" key="2">
    <source>
        <dbReference type="ARBA" id="ARBA00022723"/>
    </source>
</evidence>
<dbReference type="InterPro" id="IPR051452">
    <property type="entry name" value="Diverse_Oxidoreductases"/>
</dbReference>
<dbReference type="FunFam" id="1.10.150.120:FF:000003">
    <property type="entry name" value="Carbon monoxide dehydrogenase, small subunit"/>
    <property type="match status" value="1"/>
</dbReference>
<dbReference type="InterPro" id="IPR036884">
    <property type="entry name" value="2Fe-2S-bd_dom_sf"/>
</dbReference>
<evidence type="ECO:0000256" key="3">
    <source>
        <dbReference type="ARBA" id="ARBA00023002"/>
    </source>
</evidence>
<evidence type="ECO:0000256" key="4">
    <source>
        <dbReference type="ARBA" id="ARBA00023004"/>
    </source>
</evidence>
<dbReference type="SUPFAM" id="SSF47741">
    <property type="entry name" value="CO dehydrogenase ISP C-domain like"/>
    <property type="match status" value="1"/>
</dbReference>
<reference evidence="9 10" key="1">
    <citation type="journal article" date="2019" name="Nat. Microbiol.">
        <title>Mediterranean grassland soil C-N compound turnover is dependent on rainfall and depth, and is mediated by genomically divergent microorganisms.</title>
        <authorList>
            <person name="Diamond S."/>
            <person name="Andeer P.F."/>
            <person name="Li Z."/>
            <person name="Crits-Christoph A."/>
            <person name="Burstein D."/>
            <person name="Anantharaman K."/>
            <person name="Lane K.R."/>
            <person name="Thomas B.C."/>
            <person name="Pan C."/>
            <person name="Northen T.R."/>
            <person name="Banfield J.F."/>
        </authorList>
    </citation>
    <scope>NUCLEOTIDE SEQUENCE [LARGE SCALE GENOMIC DNA]</scope>
    <source>
        <strain evidence="9">NP_4</strain>
    </source>
</reference>
<dbReference type="GO" id="GO:0046872">
    <property type="term" value="F:metal ion binding"/>
    <property type="evidence" value="ECO:0007669"/>
    <property type="project" value="UniProtKB-KW"/>
</dbReference>
<dbReference type="PROSITE" id="PS51085">
    <property type="entry name" value="2FE2S_FER_2"/>
    <property type="match status" value="1"/>
</dbReference>
<evidence type="ECO:0000256" key="7">
    <source>
        <dbReference type="SAM" id="MobiDB-lite"/>
    </source>
</evidence>
<dbReference type="SUPFAM" id="SSF54292">
    <property type="entry name" value="2Fe-2S ferredoxin-like"/>
    <property type="match status" value="1"/>
</dbReference>
<evidence type="ECO:0000313" key="10">
    <source>
        <dbReference type="Proteomes" id="UP000319353"/>
    </source>
</evidence>
<organism evidence="9 10">
    <name type="scientific">Candidatus Segetimicrobium genomatis</name>
    <dbReference type="NCBI Taxonomy" id="2569760"/>
    <lineage>
        <taxon>Bacteria</taxon>
        <taxon>Bacillati</taxon>
        <taxon>Candidatus Sysuimicrobiota</taxon>
        <taxon>Candidatus Sysuimicrobiia</taxon>
        <taxon>Candidatus Sysuimicrobiales</taxon>
        <taxon>Candidatus Segetimicrobiaceae</taxon>
        <taxon>Candidatus Segetimicrobium</taxon>
    </lineage>
</organism>
<dbReference type="InterPro" id="IPR001041">
    <property type="entry name" value="2Fe-2S_ferredoxin-type"/>
</dbReference>
<dbReference type="GO" id="GO:0016491">
    <property type="term" value="F:oxidoreductase activity"/>
    <property type="evidence" value="ECO:0007669"/>
    <property type="project" value="UniProtKB-KW"/>
</dbReference>
<dbReference type="EMBL" id="VBAL01000114">
    <property type="protein sequence ID" value="TMJ00532.1"/>
    <property type="molecule type" value="Genomic_DNA"/>
</dbReference>
<evidence type="ECO:0000259" key="8">
    <source>
        <dbReference type="PROSITE" id="PS51085"/>
    </source>
</evidence>
<dbReference type="PANTHER" id="PTHR44379">
    <property type="entry name" value="OXIDOREDUCTASE WITH IRON-SULFUR SUBUNIT"/>
    <property type="match status" value="1"/>
</dbReference>
<dbReference type="Gene3D" id="3.10.20.30">
    <property type="match status" value="1"/>
</dbReference>
<keyword evidence="5" id="KW-0411">Iron-sulfur</keyword>
<dbReference type="Pfam" id="PF01799">
    <property type="entry name" value="Fer2_2"/>
    <property type="match status" value="1"/>
</dbReference>
<keyword evidence="3" id="KW-0560">Oxidoreductase</keyword>
<evidence type="ECO:0000256" key="1">
    <source>
        <dbReference type="ARBA" id="ARBA00022714"/>
    </source>
</evidence>
<comment type="pathway">
    <text evidence="6">Alkaloid degradation; nicotine degradation.</text>
</comment>
<dbReference type="Gene3D" id="1.10.150.120">
    <property type="entry name" value="[2Fe-2S]-binding domain"/>
    <property type="match status" value="1"/>
</dbReference>
<keyword evidence="2" id="KW-0479">Metal-binding</keyword>
<dbReference type="InterPro" id="IPR002888">
    <property type="entry name" value="2Fe-2S-bd"/>
</dbReference>
<dbReference type="PANTHER" id="PTHR44379:SF5">
    <property type="entry name" value="OXIDOREDUCTASE WITH IRON-SULFUR SUBUNIT"/>
    <property type="match status" value="1"/>
</dbReference>
<dbReference type="Pfam" id="PF00111">
    <property type="entry name" value="Fer2"/>
    <property type="match status" value="1"/>
</dbReference>
<dbReference type="InterPro" id="IPR006058">
    <property type="entry name" value="2Fe2S_fd_BS"/>
</dbReference>
<protein>
    <submittedName>
        <fullName evidence="9">(2Fe-2S)-binding protein</fullName>
    </submittedName>
</protein>
<gene>
    <name evidence="9" type="ORF">E6H01_09565</name>
</gene>
<dbReference type="InterPro" id="IPR012675">
    <property type="entry name" value="Beta-grasp_dom_sf"/>
</dbReference>
<feature type="domain" description="2Fe-2S ferredoxin-type" evidence="8">
    <location>
        <begin position="38"/>
        <end position="114"/>
    </location>
</feature>
<name>A0A537KXQ6_9BACT</name>
<evidence type="ECO:0000256" key="5">
    <source>
        <dbReference type="ARBA" id="ARBA00023014"/>
    </source>
</evidence>
<dbReference type="InterPro" id="IPR036010">
    <property type="entry name" value="2Fe-2S_ferredoxin-like_sf"/>
</dbReference>
<dbReference type="FunFam" id="3.10.20.30:FF:000020">
    <property type="entry name" value="Xanthine dehydrogenase iron-sulfur subunit"/>
    <property type="match status" value="1"/>
</dbReference>
<dbReference type="Proteomes" id="UP000319353">
    <property type="component" value="Unassembled WGS sequence"/>
</dbReference>
<keyword evidence="1" id="KW-0001">2Fe-2S</keyword>
<dbReference type="CDD" id="cd00207">
    <property type="entry name" value="fer2"/>
    <property type="match status" value="1"/>
</dbReference>
<comment type="caution">
    <text evidence="9">The sequence shown here is derived from an EMBL/GenBank/DDBJ whole genome shotgun (WGS) entry which is preliminary data.</text>
</comment>
<evidence type="ECO:0000313" key="9">
    <source>
        <dbReference type="EMBL" id="TMJ00532.1"/>
    </source>
</evidence>
<dbReference type="PROSITE" id="PS00197">
    <property type="entry name" value="2FE2S_FER_1"/>
    <property type="match status" value="1"/>
</dbReference>